<proteinExistence type="inferred from homology"/>
<dbReference type="GO" id="GO:0006310">
    <property type="term" value="P:DNA recombination"/>
    <property type="evidence" value="ECO:0007669"/>
    <property type="project" value="InterPro"/>
</dbReference>
<dbReference type="Gene3D" id="3.90.1640.30">
    <property type="match status" value="1"/>
</dbReference>
<organism evidence="10 11">
    <name type="scientific">Solirubrobacter ginsenosidimutans</name>
    <dbReference type="NCBI Taxonomy" id="490573"/>
    <lineage>
        <taxon>Bacteria</taxon>
        <taxon>Bacillati</taxon>
        <taxon>Actinomycetota</taxon>
        <taxon>Thermoleophilia</taxon>
        <taxon>Solirubrobacterales</taxon>
        <taxon>Solirubrobacteraceae</taxon>
        <taxon>Solirubrobacter</taxon>
    </lineage>
</organism>
<name>A0A9X3S1N5_9ACTN</name>
<feature type="region of interest" description="Disordered" evidence="6">
    <location>
        <begin position="1"/>
        <end position="24"/>
    </location>
</feature>
<feature type="domain" description="DDH" evidence="7">
    <location>
        <begin position="101"/>
        <end position="250"/>
    </location>
</feature>
<evidence type="ECO:0000313" key="11">
    <source>
        <dbReference type="Proteomes" id="UP001149140"/>
    </source>
</evidence>
<dbReference type="NCBIfam" id="TIGR00644">
    <property type="entry name" value="recJ"/>
    <property type="match status" value="1"/>
</dbReference>
<sequence length="829" mass="87812">MQAPGVSPPKEPPEASPAQRRGAATRARVEVAPYAFAQTARLTAELSCSHVLAQVLVRRGLGDPAAARAFLAAGVTHPLSAWPGLARTAWRVLEHVERGSRITVHGDYDVDGVCSTAILVRVLRTLGADADWYLPSRIDDGYGLARSTVERLAERGTNLLITVDCAVTAVEEVALARSLGMDVVVTDHHSPRADGQLPDAPLVHPRVNGYPCPDLCAAGVAHKLAQALLEGAGEDPALADEDLDLVALATVADVVPLQGENRRLVRAGLRVLAGTRKVGLRALMDVARVDPSGLDEAAIGFRLGPRLNAAGRLYRADAGLELLLTEDRDRARAVAQELDTVNAERRDVETQIRFAAEALVADHPEGRALVLAGQGWHPGVIGIVASRIAERHHRPTILIALDGEEGSGSGRSIKAFDLLGGLHASAGHLLRYGGHKAAAGLTIAASEVDAFRETFLEHANSVLTDDDLIPRVRVDAVAQGDALSLDLAEELQQLAPFGMGNPAVSLLVPAATMSEPKAIGEGRHVAFTLSAGGARSRCVAFGLGDALPVAEGELADAAVRLEIDRWNGAVSPKLVLRQAATCAPRGIELIGEPSFADGLRRELERDLEASNAAPRGGLRITRDARETGIAGLLGDLVASGEPVLAVAAHAPHRARALSDRVGGFALTSWAALEDDPGLAAPFTHVVAVDPPTRHLLDHPDGEGWTHLAWGTPELDFAARIHEWDFNLRDPLTVLYRALRAARLVRGEAGEALLRGDGPQPRSAALAGRLVRVLAELGLVEVEHAEPAIAVAEHPQRTALEHSAAFVAYQQRFEDGQQYLSSSNPRRAAA</sequence>
<evidence type="ECO:0000256" key="1">
    <source>
        <dbReference type="ARBA" id="ARBA00005915"/>
    </source>
</evidence>
<dbReference type="AlphaFoldDB" id="A0A9X3S1N5"/>
<keyword evidence="5 10" id="KW-0269">Exonuclease</keyword>
<protein>
    <recommendedName>
        <fullName evidence="2">Single-stranded-DNA-specific exonuclease RecJ</fullName>
    </recommendedName>
</protein>
<dbReference type="InterPro" id="IPR004610">
    <property type="entry name" value="RecJ"/>
</dbReference>
<keyword evidence="4" id="KW-0378">Hydrolase</keyword>
<keyword evidence="3" id="KW-0540">Nuclease</keyword>
<dbReference type="PANTHER" id="PTHR30255:SF2">
    <property type="entry name" value="SINGLE-STRANDED-DNA-SPECIFIC EXONUCLEASE RECJ"/>
    <property type="match status" value="1"/>
</dbReference>
<feature type="domain" description="DHHA1" evidence="8">
    <location>
        <begin position="368"/>
        <end position="457"/>
    </location>
</feature>
<dbReference type="Proteomes" id="UP001149140">
    <property type="component" value="Unassembled WGS sequence"/>
</dbReference>
<dbReference type="Gene3D" id="3.10.310.30">
    <property type="match status" value="1"/>
</dbReference>
<dbReference type="Pfam" id="PF01368">
    <property type="entry name" value="DHH"/>
    <property type="match status" value="1"/>
</dbReference>
<evidence type="ECO:0000256" key="6">
    <source>
        <dbReference type="SAM" id="MobiDB-lite"/>
    </source>
</evidence>
<reference evidence="10" key="1">
    <citation type="submission" date="2022-10" db="EMBL/GenBank/DDBJ databases">
        <title>The WGS of Solirubrobacter ginsenosidimutans DSM 21036.</title>
        <authorList>
            <person name="Jiang Z."/>
        </authorList>
    </citation>
    <scope>NUCLEOTIDE SEQUENCE</scope>
    <source>
        <strain evidence="10">DSM 21036</strain>
    </source>
</reference>
<dbReference type="RefSeq" id="WP_270042880.1">
    <property type="nucleotide sequence ID" value="NZ_JAPDOD010000026.1"/>
</dbReference>
<evidence type="ECO:0000259" key="7">
    <source>
        <dbReference type="Pfam" id="PF01368"/>
    </source>
</evidence>
<dbReference type="InterPro" id="IPR051673">
    <property type="entry name" value="SSDNA_exonuclease_RecJ"/>
</dbReference>
<dbReference type="Pfam" id="PF17768">
    <property type="entry name" value="RecJ_OB"/>
    <property type="match status" value="1"/>
</dbReference>
<dbReference type="GO" id="GO:0003676">
    <property type="term" value="F:nucleic acid binding"/>
    <property type="evidence" value="ECO:0007669"/>
    <property type="project" value="InterPro"/>
</dbReference>
<comment type="caution">
    <text evidence="10">The sequence shown here is derived from an EMBL/GenBank/DDBJ whole genome shotgun (WGS) entry which is preliminary data.</text>
</comment>
<evidence type="ECO:0000313" key="10">
    <source>
        <dbReference type="EMBL" id="MDA0163635.1"/>
    </source>
</evidence>
<dbReference type="SUPFAM" id="SSF64182">
    <property type="entry name" value="DHH phosphoesterases"/>
    <property type="match status" value="1"/>
</dbReference>
<evidence type="ECO:0000256" key="4">
    <source>
        <dbReference type="ARBA" id="ARBA00022801"/>
    </source>
</evidence>
<dbReference type="GO" id="GO:0006281">
    <property type="term" value="P:DNA repair"/>
    <property type="evidence" value="ECO:0007669"/>
    <property type="project" value="InterPro"/>
</dbReference>
<keyword evidence="11" id="KW-1185">Reference proteome</keyword>
<dbReference type="PANTHER" id="PTHR30255">
    <property type="entry name" value="SINGLE-STRANDED-DNA-SPECIFIC EXONUCLEASE RECJ"/>
    <property type="match status" value="1"/>
</dbReference>
<accession>A0A9X3S1N5</accession>
<evidence type="ECO:0000256" key="5">
    <source>
        <dbReference type="ARBA" id="ARBA00022839"/>
    </source>
</evidence>
<comment type="similarity">
    <text evidence="1">Belongs to the RecJ family.</text>
</comment>
<dbReference type="InterPro" id="IPR041122">
    <property type="entry name" value="RecJ_OB"/>
</dbReference>
<evidence type="ECO:0000256" key="3">
    <source>
        <dbReference type="ARBA" id="ARBA00022722"/>
    </source>
</evidence>
<dbReference type="EMBL" id="JAPDOD010000026">
    <property type="protein sequence ID" value="MDA0163635.1"/>
    <property type="molecule type" value="Genomic_DNA"/>
</dbReference>
<feature type="compositionally biased region" description="Pro residues" evidence="6">
    <location>
        <begin position="1"/>
        <end position="10"/>
    </location>
</feature>
<dbReference type="InterPro" id="IPR001667">
    <property type="entry name" value="DDH_dom"/>
</dbReference>
<gene>
    <name evidence="10" type="primary">recJ</name>
    <name evidence="10" type="ORF">OM076_25400</name>
</gene>
<dbReference type="InterPro" id="IPR038763">
    <property type="entry name" value="DHH_sf"/>
</dbReference>
<dbReference type="GO" id="GO:0008409">
    <property type="term" value="F:5'-3' exonuclease activity"/>
    <property type="evidence" value="ECO:0007669"/>
    <property type="project" value="InterPro"/>
</dbReference>
<dbReference type="Pfam" id="PF02272">
    <property type="entry name" value="DHHA1"/>
    <property type="match status" value="1"/>
</dbReference>
<feature type="domain" description="RecJ OB" evidence="9">
    <location>
        <begin position="474"/>
        <end position="577"/>
    </location>
</feature>
<evidence type="ECO:0000259" key="9">
    <source>
        <dbReference type="Pfam" id="PF17768"/>
    </source>
</evidence>
<dbReference type="InterPro" id="IPR003156">
    <property type="entry name" value="DHHA1_dom"/>
</dbReference>
<evidence type="ECO:0000259" key="8">
    <source>
        <dbReference type="Pfam" id="PF02272"/>
    </source>
</evidence>
<evidence type="ECO:0000256" key="2">
    <source>
        <dbReference type="ARBA" id="ARBA00019841"/>
    </source>
</evidence>